<accession>A0ABD5PPS0</accession>
<name>A0ABD5PPS0_9EURY</name>
<dbReference type="RefSeq" id="WP_250141855.1">
    <property type="nucleotide sequence ID" value="NZ_JALIQP010000004.1"/>
</dbReference>
<dbReference type="AlphaFoldDB" id="A0ABD5PPS0"/>
<dbReference type="EMBL" id="JBHSFA010000005">
    <property type="protein sequence ID" value="MFC4542458.1"/>
    <property type="molecule type" value="Genomic_DNA"/>
</dbReference>
<gene>
    <name evidence="2" type="ORF">ACFO5R_11035</name>
</gene>
<evidence type="ECO:0000313" key="2">
    <source>
        <dbReference type="EMBL" id="MFC4542458.1"/>
    </source>
</evidence>
<sequence>MSTARAVAFATDATLADAPPAVGRHVRRRVLDTLAAIVAGFRTPSIDVTMAYARDRPDREGGDTLRRDGNAPLT</sequence>
<dbReference type="InterPro" id="IPR042183">
    <property type="entry name" value="MmgE/PrpD_sf_1"/>
</dbReference>
<dbReference type="SUPFAM" id="SSF103378">
    <property type="entry name" value="2-methylcitrate dehydratase PrpD"/>
    <property type="match status" value="1"/>
</dbReference>
<dbReference type="Proteomes" id="UP001595898">
    <property type="component" value="Unassembled WGS sequence"/>
</dbReference>
<evidence type="ECO:0000256" key="1">
    <source>
        <dbReference type="SAM" id="MobiDB-lite"/>
    </source>
</evidence>
<feature type="compositionally biased region" description="Basic and acidic residues" evidence="1">
    <location>
        <begin position="53"/>
        <end position="74"/>
    </location>
</feature>
<organism evidence="2 3">
    <name type="scientific">Halosolutus amylolyticus</name>
    <dbReference type="NCBI Taxonomy" id="2932267"/>
    <lineage>
        <taxon>Archaea</taxon>
        <taxon>Methanobacteriati</taxon>
        <taxon>Methanobacteriota</taxon>
        <taxon>Stenosarchaea group</taxon>
        <taxon>Halobacteria</taxon>
        <taxon>Halobacteriales</taxon>
        <taxon>Natrialbaceae</taxon>
        <taxon>Halosolutus</taxon>
    </lineage>
</organism>
<evidence type="ECO:0000313" key="3">
    <source>
        <dbReference type="Proteomes" id="UP001595898"/>
    </source>
</evidence>
<dbReference type="Gene3D" id="1.10.4100.10">
    <property type="entry name" value="2-methylcitrate dehydratase PrpD"/>
    <property type="match status" value="1"/>
</dbReference>
<reference evidence="2 3" key="1">
    <citation type="journal article" date="2019" name="Int. J. Syst. Evol. Microbiol.">
        <title>The Global Catalogue of Microorganisms (GCM) 10K type strain sequencing project: providing services to taxonomists for standard genome sequencing and annotation.</title>
        <authorList>
            <consortium name="The Broad Institute Genomics Platform"/>
            <consortium name="The Broad Institute Genome Sequencing Center for Infectious Disease"/>
            <person name="Wu L."/>
            <person name="Ma J."/>
        </authorList>
    </citation>
    <scope>NUCLEOTIDE SEQUENCE [LARGE SCALE GENOMIC DNA]</scope>
    <source>
        <strain evidence="2 3">WLHS5</strain>
    </source>
</reference>
<keyword evidence="3" id="KW-1185">Reference proteome</keyword>
<proteinExistence type="predicted"/>
<comment type="caution">
    <text evidence="2">The sequence shown here is derived from an EMBL/GenBank/DDBJ whole genome shotgun (WGS) entry which is preliminary data.</text>
</comment>
<protein>
    <submittedName>
        <fullName evidence="2">Uncharacterized protein</fullName>
    </submittedName>
</protein>
<feature type="region of interest" description="Disordered" evidence="1">
    <location>
        <begin position="52"/>
        <end position="74"/>
    </location>
</feature>
<dbReference type="InterPro" id="IPR036148">
    <property type="entry name" value="MmgE/PrpD_sf"/>
</dbReference>